<dbReference type="KEGG" id="mpho:DA803_03150"/>
<dbReference type="InterPro" id="IPR037465">
    <property type="entry name" value="YlxR"/>
</dbReference>
<evidence type="ECO:0000313" key="3">
    <source>
        <dbReference type="Proteomes" id="UP000252477"/>
    </source>
</evidence>
<feature type="domain" description="YlxR" evidence="1">
    <location>
        <begin position="9"/>
        <end position="82"/>
    </location>
</feature>
<accession>A0A2Z5IRP9</accession>
<reference evidence="2 3" key="1">
    <citation type="submission" date="2018-05" db="EMBL/GenBank/DDBJ databases">
        <title>Annotation of the Mycoplasma phocidae genome.</title>
        <authorList>
            <person name="Brown D.R."/>
            <person name="Kutish G.F."/>
            <person name="Frasca S.Jr."/>
        </authorList>
    </citation>
    <scope>NUCLEOTIDE SEQUENCE [LARGE SCALE GENOMIC DNA]</scope>
    <source>
        <strain evidence="2 3">105</strain>
    </source>
</reference>
<evidence type="ECO:0000259" key="1">
    <source>
        <dbReference type="Pfam" id="PF04296"/>
    </source>
</evidence>
<dbReference type="AlphaFoldDB" id="A0A2Z5IRP9"/>
<keyword evidence="3" id="KW-1185">Reference proteome</keyword>
<dbReference type="PANTHER" id="PTHR34215:SF1">
    <property type="entry name" value="YLXR DOMAIN-CONTAINING PROTEIN"/>
    <property type="match status" value="1"/>
</dbReference>
<dbReference type="InterPro" id="IPR007393">
    <property type="entry name" value="YlxR_dom"/>
</dbReference>
<dbReference type="InterPro" id="IPR035931">
    <property type="entry name" value="YlxR-like_sf"/>
</dbReference>
<proteinExistence type="predicted"/>
<sequence length="97" mass="11529">MKIDRKYNRKSIVDSKIYDINMLIKFVKNKNGIISFDKNKNMPGRGAYCLLDEDQINILFRKKLLNKAFKQNINVEVYNNLEGEVIEWIKTVKENQM</sequence>
<protein>
    <submittedName>
        <fullName evidence="2">DUF448 domain-containing protein</fullName>
    </submittedName>
</protein>
<dbReference type="EMBL" id="CP029295">
    <property type="protein sequence ID" value="AXE61066.1"/>
    <property type="molecule type" value="Genomic_DNA"/>
</dbReference>
<dbReference type="Pfam" id="PF04296">
    <property type="entry name" value="YlxR"/>
    <property type="match status" value="1"/>
</dbReference>
<evidence type="ECO:0000313" key="2">
    <source>
        <dbReference type="EMBL" id="AXE61066.1"/>
    </source>
</evidence>
<dbReference type="Gene3D" id="3.30.1230.10">
    <property type="entry name" value="YlxR-like"/>
    <property type="match status" value="1"/>
</dbReference>
<name>A0A2Z5IRP9_9BACT</name>
<dbReference type="OrthoDB" id="398624at2"/>
<dbReference type="SUPFAM" id="SSF64376">
    <property type="entry name" value="YlxR-like"/>
    <property type="match status" value="1"/>
</dbReference>
<gene>
    <name evidence="2" type="ORF">DA803_03150</name>
</gene>
<dbReference type="PANTHER" id="PTHR34215">
    <property type="entry name" value="BLL0784 PROTEIN"/>
    <property type="match status" value="1"/>
</dbReference>
<organism evidence="2 3">
    <name type="scientific">[Mycoplasma] phocae</name>
    <dbReference type="NCBI Taxonomy" id="142651"/>
    <lineage>
        <taxon>Bacteria</taxon>
        <taxon>Bacillati</taxon>
        <taxon>Mycoplasmatota</taxon>
        <taxon>Mycoplasmoidales</taxon>
        <taxon>Metamycoplasmataceae</taxon>
        <taxon>Metamycoplasma</taxon>
    </lineage>
</organism>
<dbReference type="Proteomes" id="UP000252477">
    <property type="component" value="Chromosome"/>
</dbReference>